<dbReference type="VEuPathDB" id="VectorBase:ISCW017151"/>
<dbReference type="HOGENOM" id="CLU_1442571_0_0_1"/>
<proteinExistence type="predicted"/>
<feature type="region of interest" description="Disordered" evidence="1">
    <location>
        <begin position="1"/>
        <end position="188"/>
    </location>
</feature>
<name>B7PAA7_IXOSC</name>
<dbReference type="PaxDb" id="6945-B7PAA7"/>
<evidence type="ECO:0000256" key="1">
    <source>
        <dbReference type="SAM" id="MobiDB-lite"/>
    </source>
</evidence>
<sequence length="188" mass="20546">MSFTVQPVSKSRFPEASAVTAERRYSTAVPRLPEKPRHARRPLRRRTTGPEKRQNHEILGVRQMDPGRKTRGGRPTDRRGRGGRIREPVSRTDVLQLGPASAAARRRRWDKGEAGSTRSRSGRALGGSESGPRRTGTSSRLRQRKGCTAATQPSPPLLGRVESTAAVDDAGGESPPGENRKTKRALSP</sequence>
<evidence type="ECO:0000313" key="4">
    <source>
        <dbReference type="Proteomes" id="UP000001555"/>
    </source>
</evidence>
<gene>
    <name evidence="2" type="ORF">IscW_ISCW017151</name>
</gene>
<reference evidence="2 4" key="1">
    <citation type="submission" date="2008-03" db="EMBL/GenBank/DDBJ databases">
        <title>Annotation of Ixodes scapularis.</title>
        <authorList>
            <consortium name="Ixodes scapularis Genome Project Consortium"/>
            <person name="Caler E."/>
            <person name="Hannick L.I."/>
            <person name="Bidwell S."/>
            <person name="Joardar V."/>
            <person name="Thiagarajan M."/>
            <person name="Amedeo P."/>
            <person name="Galinsky K.J."/>
            <person name="Schobel S."/>
            <person name="Inman J."/>
            <person name="Hostetler J."/>
            <person name="Miller J."/>
            <person name="Hammond M."/>
            <person name="Megy K."/>
            <person name="Lawson D."/>
            <person name="Kodira C."/>
            <person name="Sutton G."/>
            <person name="Meyer J."/>
            <person name="Hill C.A."/>
            <person name="Birren B."/>
            <person name="Nene V."/>
            <person name="Collins F."/>
            <person name="Alarcon-Chaidez F."/>
            <person name="Wikel S."/>
            <person name="Strausberg R."/>
        </authorList>
    </citation>
    <scope>NUCLEOTIDE SEQUENCE [LARGE SCALE GENOMIC DNA]</scope>
    <source>
        <strain evidence="4">Wikel</strain>
        <strain evidence="2">Wikel colony</strain>
    </source>
</reference>
<feature type="compositionally biased region" description="Basic residues" evidence="1">
    <location>
        <begin position="37"/>
        <end position="47"/>
    </location>
</feature>
<dbReference type="VEuPathDB" id="VectorBase:ISCI017151"/>
<dbReference type="AlphaFoldDB" id="B7PAA7"/>
<organism>
    <name type="scientific">Ixodes scapularis</name>
    <name type="common">Black-legged tick</name>
    <name type="synonym">Deer tick</name>
    <dbReference type="NCBI Taxonomy" id="6945"/>
    <lineage>
        <taxon>Eukaryota</taxon>
        <taxon>Metazoa</taxon>
        <taxon>Ecdysozoa</taxon>
        <taxon>Arthropoda</taxon>
        <taxon>Chelicerata</taxon>
        <taxon>Arachnida</taxon>
        <taxon>Acari</taxon>
        <taxon>Parasitiformes</taxon>
        <taxon>Ixodida</taxon>
        <taxon>Ixodoidea</taxon>
        <taxon>Ixodidae</taxon>
        <taxon>Ixodinae</taxon>
        <taxon>Ixodes</taxon>
    </lineage>
</organism>
<protein>
    <submittedName>
        <fullName evidence="2 3">Uncharacterized protein</fullName>
    </submittedName>
</protein>
<dbReference type="EnsemblMetazoa" id="ISCW017151-RA">
    <property type="protein sequence ID" value="ISCW017151-PA"/>
    <property type="gene ID" value="ISCW017151"/>
</dbReference>
<dbReference type="EMBL" id="DS670557">
    <property type="protein sequence ID" value="EEC03529.1"/>
    <property type="molecule type" value="Genomic_DNA"/>
</dbReference>
<dbReference type="InParanoid" id="B7PAA7"/>
<evidence type="ECO:0000313" key="3">
    <source>
        <dbReference type="EnsemblMetazoa" id="ISCW017151-PA"/>
    </source>
</evidence>
<dbReference type="Proteomes" id="UP000001555">
    <property type="component" value="Unassembled WGS sequence"/>
</dbReference>
<evidence type="ECO:0000313" key="2">
    <source>
        <dbReference type="EMBL" id="EEC03529.1"/>
    </source>
</evidence>
<feature type="compositionally biased region" description="Basic and acidic residues" evidence="1">
    <location>
        <begin position="74"/>
        <end position="90"/>
    </location>
</feature>
<reference evidence="3" key="2">
    <citation type="submission" date="2020-05" db="UniProtKB">
        <authorList>
            <consortium name="EnsemblMetazoa"/>
        </authorList>
    </citation>
    <scope>IDENTIFICATION</scope>
    <source>
        <strain evidence="3">wikel</strain>
    </source>
</reference>
<dbReference type="EMBL" id="ABJB010502811">
    <property type="status" value="NOT_ANNOTATED_CDS"/>
    <property type="molecule type" value="Genomic_DNA"/>
</dbReference>
<keyword evidence="4" id="KW-1185">Reference proteome</keyword>
<accession>B7PAA7</accession>